<dbReference type="InterPro" id="IPR027417">
    <property type="entry name" value="P-loop_NTPase"/>
</dbReference>
<dbReference type="SUPFAM" id="SSF52540">
    <property type="entry name" value="P-loop containing nucleoside triphosphate hydrolases"/>
    <property type="match status" value="1"/>
</dbReference>
<dbReference type="Pfam" id="PF19778">
    <property type="entry name" value="RE_endonuc"/>
    <property type="match status" value="1"/>
</dbReference>
<keyword evidence="2" id="KW-0540">Nuclease</keyword>
<evidence type="ECO:0000259" key="1">
    <source>
        <dbReference type="SMART" id="SM00487"/>
    </source>
</evidence>
<evidence type="ECO:0000313" key="3">
    <source>
        <dbReference type="Proteomes" id="UP001157134"/>
    </source>
</evidence>
<sequence>MKIQFNPDLEHQADAINAVVGVFEGQEVCQTNFTVSAAAQGDLFAPNVTSDIGIGNRLVLLDDELEKNAQSVQLANGLKQTSVAGSSKDFTIEMETGTGKTYVYLRSAFELNKKYGFTKFIIVVPSVAIKEGVYKSLQMTEEHFRTQYDNVQYDYFVYDSSKREQVRNFATSDYIQIMVINIDAFRKSFTDPSKETKANLIHRADDRLSGMKPIEFIQSTNPIVIIDEPQSVDTTAKSKEAIETLNPLCTLRYSATHVDKYNMLYKLDSIDAYDRKLVKQIEVASIDVQDSHNKAYIKLLKVNASPRWAEIEFDKMDGGKVKRIKKKLTCGKDLLQESGGRDIYDGYIINDIYTEEGSEYIDFTSRDGEILLGQAIGSVDETEFKRLQIRKTIEEHLEKELKLIPKGIKVLSLFFLDKVGNYRAYDEDGNPTLGKFGKIFEEELYAVLKKPKYKRLYPEIYSEGKLDGFALKQLVSQVHNGYFAIDKKKDAKGNAIFKESTMSKKGEAAKSASDESAYNLIMKDKERLLDIKVKLRFIFSHSALKEGWDNPNVFQICTLNETDSVMKKRQEIGRGLRICVNQDGERVHGFDVNTLTVMANESYEKFVSELQHEIEKEEGIKFGLVEKHQFANIPVLSSCGEQSSYLGAEKSEQLWTHLNDNGYLDKQGKVTDELKTALKENSVNLPEGFDDQAAQIKAVLKKVAGGLNVKKHEEKKRVEFKKQAFDIDFKPLWDRIKYKTWYRVNFDPEKLVEACAKEISSNLVVGTAKFKYTKATTAIEQSGVNVVDEATSNHSYTARDYQLPDIVTYLQEQTNLTRKSIVSILRRCGRLEAFKMNPQKFIEQAVTIIKNQMRLFIVDGIKYEKIGDDEFYAQELFEDQELMGYLSKNMLPAEKSIYDHVIYDSDVEETFAQELENNTQVKVYAKLPSWFKIDTPLGSYNPDWAVLVDKDGAEKLYFVVETKGSMFSDALRPTEKAKIECGKAHFAALGNDTQFIKADSYDSFDSQIA</sequence>
<dbReference type="Proteomes" id="UP001157134">
    <property type="component" value="Unassembled WGS sequence"/>
</dbReference>
<keyword evidence="3" id="KW-1185">Reference proteome</keyword>
<dbReference type="Pfam" id="PF04851">
    <property type="entry name" value="ResIII"/>
    <property type="match status" value="1"/>
</dbReference>
<name>A0ABQ6HGA3_9GAMM</name>
<protein>
    <submittedName>
        <fullName evidence="2">Type III restriction endonuclease subunit R</fullName>
    </submittedName>
</protein>
<dbReference type="EMBL" id="BSSV01000008">
    <property type="protein sequence ID" value="GLX86999.1"/>
    <property type="molecule type" value="Genomic_DNA"/>
</dbReference>
<dbReference type="SMART" id="SM00487">
    <property type="entry name" value="DEXDc"/>
    <property type="match status" value="1"/>
</dbReference>
<dbReference type="PANTHER" id="PTHR47396">
    <property type="entry name" value="TYPE I RESTRICTION ENZYME ECOKI R PROTEIN"/>
    <property type="match status" value="1"/>
</dbReference>
<keyword evidence="2" id="KW-0255">Endonuclease</keyword>
<accession>A0ABQ6HGA3</accession>
<dbReference type="InterPro" id="IPR050742">
    <property type="entry name" value="Helicase_Restrict-Modif_Enz"/>
</dbReference>
<dbReference type="Gene3D" id="3.40.50.300">
    <property type="entry name" value="P-loop containing nucleotide triphosphate hydrolases"/>
    <property type="match status" value="2"/>
</dbReference>
<comment type="caution">
    <text evidence="2">The sequence shown here is derived from an EMBL/GenBank/DDBJ whole genome shotgun (WGS) entry which is preliminary data.</text>
</comment>
<dbReference type="RefSeq" id="WP_284300601.1">
    <property type="nucleotide sequence ID" value="NZ_BSSV01000008.1"/>
</dbReference>
<dbReference type="GO" id="GO:0004519">
    <property type="term" value="F:endonuclease activity"/>
    <property type="evidence" value="ECO:0007669"/>
    <property type="project" value="UniProtKB-KW"/>
</dbReference>
<organism evidence="2 3">
    <name type="scientific">Thalassotalea loyana</name>
    <dbReference type="NCBI Taxonomy" id="280483"/>
    <lineage>
        <taxon>Bacteria</taxon>
        <taxon>Pseudomonadati</taxon>
        <taxon>Pseudomonadota</taxon>
        <taxon>Gammaproteobacteria</taxon>
        <taxon>Alteromonadales</taxon>
        <taxon>Colwelliaceae</taxon>
        <taxon>Thalassotalea</taxon>
    </lineage>
</organism>
<feature type="domain" description="Helicase ATP-binding" evidence="1">
    <location>
        <begin position="4"/>
        <end position="281"/>
    </location>
</feature>
<dbReference type="InterPro" id="IPR045572">
    <property type="entry name" value="RE_endonuc_C"/>
</dbReference>
<reference evidence="2 3" key="1">
    <citation type="submission" date="2023-03" db="EMBL/GenBank/DDBJ databases">
        <title>Thalassotalea loyana LMG 22536T draft genome sequence.</title>
        <authorList>
            <person name="Sawabe T."/>
        </authorList>
    </citation>
    <scope>NUCLEOTIDE SEQUENCE [LARGE SCALE GENOMIC DNA]</scope>
    <source>
        <strain evidence="2 3">LMG 22536</strain>
    </source>
</reference>
<dbReference type="PANTHER" id="PTHR47396:SF1">
    <property type="entry name" value="ATP-DEPENDENT HELICASE IRC3-RELATED"/>
    <property type="match status" value="1"/>
</dbReference>
<gene>
    <name evidence="2" type="primary">res</name>
    <name evidence="2" type="ORF">tloyanaT_32520</name>
</gene>
<dbReference type="InterPro" id="IPR006935">
    <property type="entry name" value="Helicase/UvrB_N"/>
</dbReference>
<keyword evidence="2" id="KW-0378">Hydrolase</keyword>
<proteinExistence type="predicted"/>
<evidence type="ECO:0000313" key="2">
    <source>
        <dbReference type="EMBL" id="GLX86999.1"/>
    </source>
</evidence>
<dbReference type="InterPro" id="IPR014001">
    <property type="entry name" value="Helicase_ATP-bd"/>
</dbReference>